<dbReference type="Gene3D" id="3.30.70.240">
    <property type="match status" value="1"/>
</dbReference>
<evidence type="ECO:0000256" key="8">
    <source>
        <dbReference type="ARBA" id="ARBA00023118"/>
    </source>
</evidence>
<reference evidence="10" key="1">
    <citation type="submission" date="2023-03" db="EMBL/GenBank/DDBJ databases">
        <title>Selenobaculum gbiensis gen. nov. sp. nov., a new bacterium isolated from the gut microbiota of IBD patient.</title>
        <authorList>
            <person name="Yeo S."/>
            <person name="Park H."/>
            <person name="Huh C.S."/>
        </authorList>
    </citation>
    <scope>NUCLEOTIDE SEQUENCE</scope>
    <source>
        <strain evidence="10">ICN-92133</strain>
    </source>
</reference>
<dbReference type="RefSeq" id="WP_309320781.1">
    <property type="nucleotide sequence ID" value="NZ_CP120678.1"/>
</dbReference>
<dbReference type="SUPFAM" id="SSF143430">
    <property type="entry name" value="TTP0101/SSO1404-like"/>
    <property type="match status" value="1"/>
</dbReference>
<feature type="binding site" evidence="9">
    <location>
        <position position="10"/>
    </location>
    <ligand>
        <name>Mg(2+)</name>
        <dbReference type="ChEBI" id="CHEBI:18420"/>
        <note>catalytic</note>
    </ligand>
</feature>
<proteinExistence type="inferred from homology"/>
<protein>
    <recommendedName>
        <fullName evidence="9">CRISPR-associated endoribonuclease Cas2</fullName>
        <ecNumber evidence="9">3.1.-.-</ecNumber>
    </recommendedName>
</protein>
<sequence length="88" mass="10439">MILFVILVYDIHVKRVAKVLKKCRQYLNWVQNSVFEGEISDGNYKKLMIELNHIIKEQDSVIIYNMRTTRYYSRAILGVERCETGNIL</sequence>
<keyword evidence="8 9" id="KW-0051">Antiviral defense</keyword>
<evidence type="ECO:0000256" key="2">
    <source>
        <dbReference type="ARBA" id="ARBA00009959"/>
    </source>
</evidence>
<evidence type="ECO:0000256" key="9">
    <source>
        <dbReference type="HAMAP-Rule" id="MF_01471"/>
    </source>
</evidence>
<evidence type="ECO:0000256" key="7">
    <source>
        <dbReference type="ARBA" id="ARBA00022842"/>
    </source>
</evidence>
<keyword evidence="6 9" id="KW-0378">Hydrolase</keyword>
<gene>
    <name evidence="9 10" type="primary">cas2</name>
    <name evidence="10" type="ORF">P3F81_02120</name>
</gene>
<comment type="cofactor">
    <cofactor evidence="1 9">
        <name>Mg(2+)</name>
        <dbReference type="ChEBI" id="CHEBI:18420"/>
    </cofactor>
</comment>
<comment type="subunit">
    <text evidence="9">Homodimer, forms a heterotetramer with a Cas1 homodimer.</text>
</comment>
<evidence type="ECO:0000313" key="10">
    <source>
        <dbReference type="EMBL" id="WIW71936.1"/>
    </source>
</evidence>
<organism evidence="10 11">
    <name type="scientific">Selenobaculum gibii</name>
    <dbReference type="NCBI Taxonomy" id="3054208"/>
    <lineage>
        <taxon>Bacteria</taxon>
        <taxon>Bacillati</taxon>
        <taxon>Bacillota</taxon>
        <taxon>Negativicutes</taxon>
        <taxon>Selenomonadales</taxon>
        <taxon>Selenomonadaceae</taxon>
        <taxon>Selenobaculum</taxon>
    </lineage>
</organism>
<dbReference type="GO" id="GO:0004521">
    <property type="term" value="F:RNA endonuclease activity"/>
    <property type="evidence" value="ECO:0007669"/>
    <property type="project" value="InterPro"/>
</dbReference>
<dbReference type="GO" id="GO:0043571">
    <property type="term" value="P:maintenance of CRISPR repeat elements"/>
    <property type="evidence" value="ECO:0007669"/>
    <property type="project" value="UniProtKB-UniRule"/>
</dbReference>
<dbReference type="EMBL" id="CP120678">
    <property type="protein sequence ID" value="WIW71936.1"/>
    <property type="molecule type" value="Genomic_DNA"/>
</dbReference>
<name>A0A9Y2AKN3_9FIRM</name>
<dbReference type="EC" id="3.1.-.-" evidence="9"/>
<evidence type="ECO:0000256" key="4">
    <source>
        <dbReference type="ARBA" id="ARBA00022723"/>
    </source>
</evidence>
<dbReference type="PANTHER" id="PTHR34405:SF1">
    <property type="entry name" value="CRISPR-ASSOCIATED ENDORIBONUCLEASE CAS2"/>
    <property type="match status" value="1"/>
</dbReference>
<dbReference type="HAMAP" id="MF_01471">
    <property type="entry name" value="Cas2"/>
    <property type="match status" value="1"/>
</dbReference>
<evidence type="ECO:0000313" key="11">
    <source>
        <dbReference type="Proteomes" id="UP001243623"/>
    </source>
</evidence>
<evidence type="ECO:0000256" key="5">
    <source>
        <dbReference type="ARBA" id="ARBA00022759"/>
    </source>
</evidence>
<evidence type="ECO:0000256" key="3">
    <source>
        <dbReference type="ARBA" id="ARBA00022722"/>
    </source>
</evidence>
<comment type="function">
    <text evidence="9">CRISPR (clustered regularly interspaced short palindromic repeat), is an adaptive immune system that provides protection against mobile genetic elements (viruses, transposable elements and conjugative plasmids). CRISPR clusters contain sequences complementary to antecedent mobile elements and target invading nucleic acids. CRISPR clusters are transcribed and processed into CRISPR RNA (crRNA). Functions as a ssRNA-specific endoribonuclease. Involved in the integration of spacer DNA into the CRISPR cassette.</text>
</comment>
<keyword evidence="4 9" id="KW-0479">Metal-binding</keyword>
<keyword evidence="3 9" id="KW-0540">Nuclease</keyword>
<evidence type="ECO:0000256" key="1">
    <source>
        <dbReference type="ARBA" id="ARBA00001946"/>
    </source>
</evidence>
<dbReference type="AlphaFoldDB" id="A0A9Y2AKN3"/>
<accession>A0A9Y2AKN3</accession>
<keyword evidence="11" id="KW-1185">Reference proteome</keyword>
<dbReference type="Pfam" id="PF09827">
    <property type="entry name" value="CRISPR_Cas2"/>
    <property type="match status" value="1"/>
</dbReference>
<dbReference type="InterPro" id="IPR019199">
    <property type="entry name" value="Virulence_VapD/CRISPR_Cas2"/>
</dbReference>
<dbReference type="GO" id="GO:0016787">
    <property type="term" value="F:hydrolase activity"/>
    <property type="evidence" value="ECO:0007669"/>
    <property type="project" value="UniProtKB-KW"/>
</dbReference>
<dbReference type="NCBIfam" id="TIGR01573">
    <property type="entry name" value="cas2"/>
    <property type="match status" value="1"/>
</dbReference>
<dbReference type="GO" id="GO:0046872">
    <property type="term" value="F:metal ion binding"/>
    <property type="evidence" value="ECO:0007669"/>
    <property type="project" value="UniProtKB-UniRule"/>
</dbReference>
<dbReference type="Proteomes" id="UP001243623">
    <property type="component" value="Chromosome"/>
</dbReference>
<comment type="similarity">
    <text evidence="2 9">Belongs to the CRISPR-associated endoribonuclease Cas2 protein family.</text>
</comment>
<keyword evidence="7 9" id="KW-0460">Magnesium</keyword>
<keyword evidence="5 9" id="KW-0255">Endonuclease</keyword>
<dbReference type="InterPro" id="IPR021127">
    <property type="entry name" value="CRISPR_associated_Cas2"/>
</dbReference>
<dbReference type="CDD" id="cd09725">
    <property type="entry name" value="Cas2_I_II_III"/>
    <property type="match status" value="1"/>
</dbReference>
<dbReference type="GO" id="GO:0051607">
    <property type="term" value="P:defense response to virus"/>
    <property type="evidence" value="ECO:0007669"/>
    <property type="project" value="UniProtKB-UniRule"/>
</dbReference>
<evidence type="ECO:0000256" key="6">
    <source>
        <dbReference type="ARBA" id="ARBA00022801"/>
    </source>
</evidence>
<dbReference type="KEGG" id="sgbi:P3F81_02120"/>
<dbReference type="PANTHER" id="PTHR34405">
    <property type="entry name" value="CRISPR-ASSOCIATED ENDORIBONUCLEASE CAS2"/>
    <property type="match status" value="1"/>
</dbReference>